<dbReference type="PANTHER" id="PTHR11220">
    <property type="entry name" value="HEME-BINDING PROTEIN-RELATED"/>
    <property type="match status" value="1"/>
</dbReference>
<dbReference type="AlphaFoldDB" id="A0AAD6WES2"/>
<dbReference type="EMBL" id="JAQIZT010000001">
    <property type="protein sequence ID" value="KAJ7010163.1"/>
    <property type="molecule type" value="Genomic_DNA"/>
</dbReference>
<name>A0AAD6WES2_9ROSI</name>
<dbReference type="PANTHER" id="PTHR11220:SF59">
    <property type="entry name" value="HEME-BINDING PROTEIN 2-LIKE"/>
    <property type="match status" value="1"/>
</dbReference>
<keyword evidence="2" id="KW-0472">Membrane</keyword>
<dbReference type="FunFam" id="3.20.80.10:FF:000002">
    <property type="entry name" value="Heme-binding protein 2"/>
    <property type="match status" value="1"/>
</dbReference>
<keyword evidence="4" id="KW-1185">Reference proteome</keyword>
<evidence type="ECO:0008006" key="5">
    <source>
        <dbReference type="Google" id="ProtNLM"/>
    </source>
</evidence>
<accession>A0AAD6WES2</accession>
<evidence type="ECO:0000313" key="3">
    <source>
        <dbReference type="EMBL" id="KAJ7010163.1"/>
    </source>
</evidence>
<dbReference type="Pfam" id="PF04832">
    <property type="entry name" value="SOUL"/>
    <property type="match status" value="1"/>
</dbReference>
<comment type="similarity">
    <text evidence="1">Belongs to the HEBP family.</text>
</comment>
<evidence type="ECO:0000313" key="4">
    <source>
        <dbReference type="Proteomes" id="UP001164929"/>
    </source>
</evidence>
<dbReference type="SUPFAM" id="SSF55136">
    <property type="entry name" value="Probable bacterial effector-binding domain"/>
    <property type="match status" value="1"/>
</dbReference>
<comment type="caution">
    <text evidence="3">The sequence shown here is derived from an EMBL/GenBank/DDBJ whole genome shotgun (WGS) entry which is preliminary data.</text>
</comment>
<dbReference type="Gene3D" id="3.20.80.10">
    <property type="entry name" value="Regulatory factor, effector binding domain"/>
    <property type="match status" value="1"/>
</dbReference>
<evidence type="ECO:0000256" key="2">
    <source>
        <dbReference type="SAM" id="Phobius"/>
    </source>
</evidence>
<evidence type="ECO:0000256" key="1">
    <source>
        <dbReference type="ARBA" id="ARBA00009817"/>
    </source>
</evidence>
<reference evidence="3 4" key="1">
    <citation type="journal article" date="2023" name="Mol. Ecol. Resour.">
        <title>Chromosome-level genome assembly of a triploid poplar Populus alba 'Berolinensis'.</title>
        <authorList>
            <person name="Chen S."/>
            <person name="Yu Y."/>
            <person name="Wang X."/>
            <person name="Wang S."/>
            <person name="Zhang T."/>
            <person name="Zhou Y."/>
            <person name="He R."/>
            <person name="Meng N."/>
            <person name="Wang Y."/>
            <person name="Liu W."/>
            <person name="Liu Z."/>
            <person name="Liu J."/>
            <person name="Guo Q."/>
            <person name="Huang H."/>
            <person name="Sederoff R.R."/>
            <person name="Wang G."/>
            <person name="Qu G."/>
            <person name="Chen S."/>
        </authorList>
    </citation>
    <scope>NUCLEOTIDE SEQUENCE [LARGE SCALE GENOMIC DNA]</scope>
    <source>
        <strain evidence="3">SC-2020</strain>
    </source>
</reference>
<sequence>MRYRGDQVDDCGPPFAWASLYVAGFTSHICGEVVVVGSPSATVYGRITAESEKTHSPGPERSQLASLELNYCDESTNYLRAPLTGHASRVWSQICSACYNSFENGSGNRVGGHDPTVNINGSVRLSVLRAMVRGKGRMGSAGEGIGLVFLTLALCIAIMSEQCQGRSAYEEPANCLRLECAPYQVIHSQKDYEIRSYRTATWISTSPINSNSYRDAAGHGFNILAAYIQGNNDQAASINMTAPVMVDMFSSTASSRNKTFTVHLYLPQKYQNNPPLSRQVHPVKLPKHRHAAVRRFGGFMNDTNIPGQVLALKKSLEGTPWESSIARTQSRGRVPCSVAGYNSPYEYENRANEVMFWFD</sequence>
<feature type="transmembrane region" description="Helical" evidence="2">
    <location>
        <begin position="141"/>
        <end position="159"/>
    </location>
</feature>
<dbReference type="InterPro" id="IPR006917">
    <property type="entry name" value="SOUL_heme-bd"/>
</dbReference>
<dbReference type="Proteomes" id="UP001164929">
    <property type="component" value="Chromosome 1"/>
</dbReference>
<protein>
    <recommendedName>
        <fullName evidence="5">SOUL heme-binding family protein</fullName>
    </recommendedName>
</protein>
<organism evidence="3 4">
    <name type="scientific">Populus alba x Populus x berolinensis</name>
    <dbReference type="NCBI Taxonomy" id="444605"/>
    <lineage>
        <taxon>Eukaryota</taxon>
        <taxon>Viridiplantae</taxon>
        <taxon>Streptophyta</taxon>
        <taxon>Embryophyta</taxon>
        <taxon>Tracheophyta</taxon>
        <taxon>Spermatophyta</taxon>
        <taxon>Magnoliopsida</taxon>
        <taxon>eudicotyledons</taxon>
        <taxon>Gunneridae</taxon>
        <taxon>Pentapetalae</taxon>
        <taxon>rosids</taxon>
        <taxon>fabids</taxon>
        <taxon>Malpighiales</taxon>
        <taxon>Salicaceae</taxon>
        <taxon>Saliceae</taxon>
        <taxon>Populus</taxon>
    </lineage>
</organism>
<keyword evidence="2" id="KW-1133">Transmembrane helix</keyword>
<dbReference type="InterPro" id="IPR011256">
    <property type="entry name" value="Reg_factor_effector_dom_sf"/>
</dbReference>
<keyword evidence="2" id="KW-0812">Transmembrane</keyword>
<proteinExistence type="inferred from homology"/>
<gene>
    <name evidence="3" type="ORF">NC653_000797</name>
</gene>